<evidence type="ECO:0000313" key="2">
    <source>
        <dbReference type="Proteomes" id="UP000553766"/>
    </source>
</evidence>
<dbReference type="PROSITE" id="PS51257">
    <property type="entry name" value="PROKAR_LIPOPROTEIN"/>
    <property type="match status" value="1"/>
</dbReference>
<dbReference type="RefSeq" id="WP_184009371.1">
    <property type="nucleotide sequence ID" value="NZ_JACIJS010000003.1"/>
</dbReference>
<dbReference type="AlphaFoldDB" id="A0A840X346"/>
<dbReference type="Gene3D" id="1.25.40.20">
    <property type="entry name" value="Ankyrin repeat-containing domain"/>
    <property type="match status" value="1"/>
</dbReference>
<gene>
    <name evidence="1" type="ORF">FHS89_001107</name>
</gene>
<dbReference type="EMBL" id="JACIJS010000003">
    <property type="protein sequence ID" value="MBB5515097.1"/>
    <property type="molecule type" value="Genomic_DNA"/>
</dbReference>
<dbReference type="InterPro" id="IPR036770">
    <property type="entry name" value="Ankyrin_rpt-contain_sf"/>
</dbReference>
<reference evidence="1 2" key="1">
    <citation type="submission" date="2020-08" db="EMBL/GenBank/DDBJ databases">
        <title>Genomic Encyclopedia of Type Strains, Phase IV (KMG-IV): sequencing the most valuable type-strain genomes for metagenomic binning, comparative biology and taxonomic classification.</title>
        <authorList>
            <person name="Goeker M."/>
        </authorList>
    </citation>
    <scope>NUCLEOTIDE SEQUENCE [LARGE SCALE GENOMIC DNA]</scope>
    <source>
        <strain evidence="1 2">DSM 103377</strain>
    </source>
</reference>
<proteinExistence type="predicted"/>
<keyword evidence="2" id="KW-1185">Reference proteome</keyword>
<sequence>MRLLQNLLRVTAITLPLALAGCAPSYVLNPPSSAQELGAIIDTEFGGDVMAFEGASLARPSFDYIVAGRVDLIEEMLRRGWNPDDDDLYDWLTPSVLQALHENQPAIADALIRSGYTVKRAMQMCATGARTHCEGPLETAVLRDSPEMVDLALRYNAIFYTDDSGRYYSGQDALARTARIAVQFDHPAFLTALARAGYDTGPVLAQEQNSGGGGGGSAVMGIFGSLAGSALGSAIGGSEGDIFASTLTGIVDGANSGNALTGTMSAIGQGSGLMDSSTAGMIGVAGSLFGGGAAATQSGAIQRPGAVQREVATPIQTAGTPSNYSFTCPMGSGPHNIPIPASSNPQCISAMRTFAFAATCNLVDEMGPAQDAYYSQCAAEIYQ</sequence>
<dbReference type="Proteomes" id="UP000553766">
    <property type="component" value="Unassembled WGS sequence"/>
</dbReference>
<accession>A0A840X346</accession>
<protein>
    <submittedName>
        <fullName evidence="1">Uncharacterized protein</fullName>
    </submittedName>
</protein>
<comment type="caution">
    <text evidence="1">The sequence shown here is derived from an EMBL/GenBank/DDBJ whole genome shotgun (WGS) entry which is preliminary data.</text>
</comment>
<organism evidence="1 2">
    <name type="scientific">Rubricella aquisinus</name>
    <dbReference type="NCBI Taxonomy" id="2028108"/>
    <lineage>
        <taxon>Bacteria</taxon>
        <taxon>Pseudomonadati</taxon>
        <taxon>Pseudomonadota</taxon>
        <taxon>Alphaproteobacteria</taxon>
        <taxon>Rhodobacterales</taxon>
        <taxon>Paracoccaceae</taxon>
        <taxon>Rubricella</taxon>
    </lineage>
</organism>
<name>A0A840X346_9RHOB</name>
<evidence type="ECO:0000313" key="1">
    <source>
        <dbReference type="EMBL" id="MBB5515097.1"/>
    </source>
</evidence>